<dbReference type="Gene3D" id="1.25.10.10">
    <property type="entry name" value="Leucine-rich Repeat Variant"/>
    <property type="match status" value="2"/>
</dbReference>
<feature type="region of interest" description="Disordered" evidence="1">
    <location>
        <begin position="868"/>
        <end position="895"/>
    </location>
</feature>
<reference evidence="2" key="1">
    <citation type="submission" date="2022-11" db="EMBL/GenBank/DDBJ databases">
        <title>Minimal conservation of predation-associated metabolite biosynthetic gene clusters underscores biosynthetic potential of Myxococcota including descriptions for ten novel species: Archangium lansinium sp. nov., Myxococcus landrumus sp. nov., Nannocystis bai.</title>
        <authorList>
            <person name="Ahearne A."/>
            <person name="Stevens C."/>
            <person name="Dowd S."/>
        </authorList>
    </citation>
    <scope>NUCLEOTIDE SEQUENCE</scope>
    <source>
        <strain evidence="2">Fl3</strain>
    </source>
</reference>
<dbReference type="SUPFAM" id="SSF48371">
    <property type="entry name" value="ARM repeat"/>
    <property type="match status" value="1"/>
</dbReference>
<dbReference type="InterPro" id="IPR004155">
    <property type="entry name" value="PBS_lyase_HEAT"/>
</dbReference>
<evidence type="ECO:0000313" key="3">
    <source>
        <dbReference type="Proteomes" id="UP001164459"/>
    </source>
</evidence>
<proteinExistence type="predicted"/>
<name>A0ABY7GV63_9BACT</name>
<dbReference type="SMART" id="SM00567">
    <property type="entry name" value="EZ_HEAT"/>
    <property type="match status" value="7"/>
</dbReference>
<keyword evidence="3" id="KW-1185">Reference proteome</keyword>
<organism evidence="2 3">
    <name type="scientific">Nannocystis punicea</name>
    <dbReference type="NCBI Taxonomy" id="2995304"/>
    <lineage>
        <taxon>Bacteria</taxon>
        <taxon>Pseudomonadati</taxon>
        <taxon>Myxococcota</taxon>
        <taxon>Polyangia</taxon>
        <taxon>Nannocystales</taxon>
        <taxon>Nannocystaceae</taxon>
        <taxon>Nannocystis</taxon>
    </lineage>
</organism>
<dbReference type="RefSeq" id="WP_269033174.1">
    <property type="nucleotide sequence ID" value="NZ_CP114040.1"/>
</dbReference>
<dbReference type="EMBL" id="CP114040">
    <property type="protein sequence ID" value="WAS90847.1"/>
    <property type="molecule type" value="Genomic_DNA"/>
</dbReference>
<dbReference type="InterPro" id="IPR016024">
    <property type="entry name" value="ARM-type_fold"/>
</dbReference>
<dbReference type="Pfam" id="PF13646">
    <property type="entry name" value="HEAT_2"/>
    <property type="match status" value="2"/>
</dbReference>
<dbReference type="Proteomes" id="UP001164459">
    <property type="component" value="Chromosome"/>
</dbReference>
<feature type="compositionally biased region" description="Basic and acidic residues" evidence="1">
    <location>
        <begin position="868"/>
        <end position="884"/>
    </location>
</feature>
<sequence>MTASDPHPLAPAQLRAALASPQAAVRHAGLLQLQDRLARAADPEALAELAALLPTSPAGLPPPLQLRLAAMYRSVWTWRKEHVLPDWRSVDLEPAVAQAWLRLDLSVAPATLARREVDAFVVAALRSLSAGDLLEPADLVALACAHARVDVQEEGARLLDECLRAGLLAPAQAIESLRTLLASASPPRRRDALLELAAPWARAWPCPRATLLPRLADDDVEVACAAVYLAALHDLHTDLRALVEDDSADPRVRAEAFGAAMARCERDALPAWLALALGDPVLFGPTCLRALRALHRRAIFVGDAELPAVLALATGDHSLDLDELAALTFTARKPLLRRLADLPAGDPRWPRLMPLLAAIDSDEVPAVLHALLAGTRDRDLRRQILRQLGPLRDASSEAVVLAHLEQEPAACLGALRWLGAAATVTALSEGLGLHDQAGVRPHLCDLAADAAALLWHLIDLDSPVRARLQSRLRFDALPLAIHRDLQRPPARFNPALTLACAVEPVSVRALELLGRFGGADDLELARDLLRRVVSEIVAGVLVERDRAPLRIDPSPVRASEAERQIPEVALQAVRELGRRLYERDAVRPACLLAALGAADAGDRVLAELLLDLDDEPLAPEARAIVLRALVSQRSRRTRRVRRHLHRHLRHADPQVRAAAVTCLARHVPDDLCASLVKLAEGDDLPTARQALLALAEARATAAAPAIAAWLEHPNMNLKKTAAEALQRAGSAEVVPALVRWLGAHDNPGLRAALSATLAALLGDSVTPTLLAALDSQPPADPHAAARWRLWSLALDGRLEPAAVLHAARRGAPWLPVFLRLLIDGSVRLRGETGSLVALLHHHGLHLRDLPLLAPAPLRPAVRALRDHGLTSHPADPRKTRDPEPTNHPAGGLPGHAADVLAEPEALTPEELAVVRPYLREWLLALRGPAGAGALAVVLQLFTAGLEPAALRQCAGFVDDLAARLDDTPRERLLALLDALVPELDVAAGLELAERLRRSEPRPNLSLGSWLGRLRRCGAVLVRADLERALQDCAGTSDPVAHARAALHDAFPGLPALDDEARRLRPRLGESLRAGDEAVLYDPRVSLEMLVDLHPDVPADLHAAWLDRLLQVQPLGVVGLQPRPPEAPRHLPPPRSAKVLAALLARLARSGLPERERAADLLLAWPEPAAQAALLTACLEGHVPITIQRARAVAGRFAAEASTWIAAAEHDRELRARVIALFAGLRPEVLLDLAPTLIAWWIAGQPRERDLLAAGLRRLPAGRLLQLLAPRLRAGEWGCLDLLGAPSTLTPEWHDLLARAPGDGDRLRQQALRSSIDARDRPPPLDLAALRTPLPAPAPAPPARTVAELRAEFAGAGPEQVRQALKDMSDRTGDEWFDLLVELVGHASPRVRLQAHRLLRTGDRERYLRSALGLLDDPDPNIQRSAIRAVSHAGHAPAVAALIARLAHERDPLHREVIAALRRLGPLAEDALVRAAREARPDRRRRYEEVLNAIAADVAAGEPPEDPLEDD</sequence>
<evidence type="ECO:0000256" key="1">
    <source>
        <dbReference type="SAM" id="MobiDB-lite"/>
    </source>
</evidence>
<accession>A0ABY7GV63</accession>
<gene>
    <name evidence="2" type="ORF">O0S08_32055</name>
</gene>
<dbReference type="InterPro" id="IPR011989">
    <property type="entry name" value="ARM-like"/>
</dbReference>
<protein>
    <submittedName>
        <fullName evidence="2">HEAT repeat domain-containing protein</fullName>
    </submittedName>
</protein>
<evidence type="ECO:0000313" key="2">
    <source>
        <dbReference type="EMBL" id="WAS90847.1"/>
    </source>
</evidence>